<dbReference type="GO" id="GO:0003677">
    <property type="term" value="F:DNA binding"/>
    <property type="evidence" value="ECO:0007669"/>
    <property type="project" value="UniProtKB-KW"/>
</dbReference>
<feature type="region of interest" description="Disordered" evidence="3">
    <location>
        <begin position="127"/>
        <end position="148"/>
    </location>
</feature>
<dbReference type="Gene3D" id="1.10.1660.10">
    <property type="match status" value="1"/>
</dbReference>
<comment type="caution">
    <text evidence="5">The sequence shown here is derived from an EMBL/GenBank/DDBJ whole genome shotgun (WGS) entry which is preliminary data.</text>
</comment>
<keyword evidence="2" id="KW-0175">Coiled coil</keyword>
<dbReference type="InterPro" id="IPR047057">
    <property type="entry name" value="MerR_fam"/>
</dbReference>
<evidence type="ECO:0000256" key="3">
    <source>
        <dbReference type="SAM" id="MobiDB-lite"/>
    </source>
</evidence>
<dbReference type="AlphaFoldDB" id="A0A944GSQ0"/>
<reference evidence="5" key="2">
    <citation type="journal article" date="2021" name="Microorganisms">
        <title>Bacterial Dimethylsulfoniopropionate Biosynthesis in the East China Sea.</title>
        <authorList>
            <person name="Liu J."/>
            <person name="Zhang Y."/>
            <person name="Liu J."/>
            <person name="Zhong H."/>
            <person name="Williams B.T."/>
            <person name="Zheng Y."/>
            <person name="Curson A.R.J."/>
            <person name="Sun C."/>
            <person name="Sun H."/>
            <person name="Song D."/>
            <person name="Wagner Mackenzie B."/>
            <person name="Bermejo Martinez A."/>
            <person name="Todd J.D."/>
            <person name="Zhang X.H."/>
        </authorList>
    </citation>
    <scope>NUCLEOTIDE SEQUENCE</scope>
    <source>
        <strain evidence="5">AESS21</strain>
    </source>
</reference>
<gene>
    <name evidence="5" type="ORF">DYI23_06210</name>
</gene>
<dbReference type="Proteomes" id="UP000705379">
    <property type="component" value="Unassembled WGS sequence"/>
</dbReference>
<dbReference type="SUPFAM" id="SSF46955">
    <property type="entry name" value="Putative DNA-binding domain"/>
    <property type="match status" value="1"/>
</dbReference>
<evidence type="ECO:0000313" key="5">
    <source>
        <dbReference type="EMBL" id="MBS8259806.1"/>
    </source>
</evidence>
<dbReference type="PANTHER" id="PTHR30204:SF97">
    <property type="entry name" value="MERR FAMILY REGULATORY PROTEIN"/>
    <property type="match status" value="1"/>
</dbReference>
<dbReference type="PROSITE" id="PS50937">
    <property type="entry name" value="HTH_MERR_2"/>
    <property type="match status" value="1"/>
</dbReference>
<sequence>MKLLDIAEVSRQTGVAASTLRYYEEQGLIESMGRRGLKRLFEPNIALKLSFISLGKAAGFSLEDIKGMIGANGQPKISRDKLFERVAELDDQIKRLQKLREAVKHVAECPHPSHMDCGKFRRLLQIGTRRRPAKAGKPSTPRRSNAKP</sequence>
<evidence type="ECO:0000313" key="6">
    <source>
        <dbReference type="Proteomes" id="UP000705379"/>
    </source>
</evidence>
<proteinExistence type="predicted"/>
<dbReference type="PANTHER" id="PTHR30204">
    <property type="entry name" value="REDOX-CYCLING DRUG-SENSING TRANSCRIPTIONAL ACTIVATOR SOXR"/>
    <property type="match status" value="1"/>
</dbReference>
<dbReference type="RefSeq" id="WP_213215378.1">
    <property type="nucleotide sequence ID" value="NZ_QTKU01000001.1"/>
</dbReference>
<feature type="coiled-coil region" evidence="2">
    <location>
        <begin position="79"/>
        <end position="106"/>
    </location>
</feature>
<protein>
    <submittedName>
        <fullName evidence="5">MerR family transcriptional regulator</fullName>
    </submittedName>
</protein>
<feature type="domain" description="HTH merR-type" evidence="4">
    <location>
        <begin position="3"/>
        <end position="71"/>
    </location>
</feature>
<dbReference type="SMART" id="SM00422">
    <property type="entry name" value="HTH_MERR"/>
    <property type="match status" value="1"/>
</dbReference>
<dbReference type="GO" id="GO:0003700">
    <property type="term" value="F:DNA-binding transcription factor activity"/>
    <property type="evidence" value="ECO:0007669"/>
    <property type="project" value="InterPro"/>
</dbReference>
<evidence type="ECO:0000256" key="2">
    <source>
        <dbReference type="SAM" id="Coils"/>
    </source>
</evidence>
<accession>A0A944GSQ0</accession>
<dbReference type="CDD" id="cd04781">
    <property type="entry name" value="HTH_MerR-like_sg6"/>
    <property type="match status" value="1"/>
</dbReference>
<dbReference type="PROSITE" id="PS00552">
    <property type="entry name" value="HTH_MERR_1"/>
    <property type="match status" value="1"/>
</dbReference>
<evidence type="ECO:0000256" key="1">
    <source>
        <dbReference type="ARBA" id="ARBA00023125"/>
    </source>
</evidence>
<name>A0A944GSQ0_9HYPH</name>
<reference evidence="5" key="1">
    <citation type="submission" date="2018-08" db="EMBL/GenBank/DDBJ databases">
        <authorList>
            <person name="Jin W."/>
            <person name="Wang H."/>
            <person name="Yang Y."/>
            <person name="Li M."/>
            <person name="Liu J."/>
        </authorList>
    </citation>
    <scope>NUCLEOTIDE SEQUENCE</scope>
    <source>
        <strain evidence="5">AESS21</strain>
    </source>
</reference>
<evidence type="ECO:0000259" key="4">
    <source>
        <dbReference type="PROSITE" id="PS50937"/>
    </source>
</evidence>
<dbReference type="Pfam" id="PF13411">
    <property type="entry name" value="MerR_1"/>
    <property type="match status" value="1"/>
</dbReference>
<keyword evidence="1" id="KW-0238">DNA-binding</keyword>
<dbReference type="EMBL" id="QTKU01000001">
    <property type="protein sequence ID" value="MBS8259806.1"/>
    <property type="molecule type" value="Genomic_DNA"/>
</dbReference>
<organism evidence="5 6">
    <name type="scientific">Roseibium polysiphoniae</name>
    <dbReference type="NCBI Taxonomy" id="2571221"/>
    <lineage>
        <taxon>Bacteria</taxon>
        <taxon>Pseudomonadati</taxon>
        <taxon>Pseudomonadota</taxon>
        <taxon>Alphaproteobacteria</taxon>
        <taxon>Hyphomicrobiales</taxon>
        <taxon>Stappiaceae</taxon>
        <taxon>Roseibium</taxon>
    </lineage>
</organism>
<dbReference type="InterPro" id="IPR000551">
    <property type="entry name" value="MerR-type_HTH_dom"/>
</dbReference>
<dbReference type="InterPro" id="IPR009061">
    <property type="entry name" value="DNA-bd_dom_put_sf"/>
</dbReference>